<feature type="chain" id="PRO_5047249394" evidence="1">
    <location>
        <begin position="23"/>
        <end position="291"/>
    </location>
</feature>
<protein>
    <submittedName>
        <fullName evidence="2">Uncharacterized protein</fullName>
    </submittedName>
</protein>
<feature type="signal peptide" evidence="1">
    <location>
        <begin position="1"/>
        <end position="22"/>
    </location>
</feature>
<reference evidence="2 3" key="1">
    <citation type="submission" date="2020-09" db="EMBL/GenBank/DDBJ databases">
        <title>Genome seq and assembly of Chryseobacterium sp.</title>
        <authorList>
            <person name="Chhetri G."/>
        </authorList>
    </citation>
    <scope>NUCLEOTIDE SEQUENCE [LARGE SCALE GENOMIC DNA]</scope>
    <source>
        <strain evidence="2 3">GCR10</strain>
    </source>
</reference>
<accession>A0ABR8Z9P8</accession>
<keyword evidence="1" id="KW-0732">Signal</keyword>
<name>A0ABR8Z9P8_9FLAO</name>
<evidence type="ECO:0000256" key="1">
    <source>
        <dbReference type="SAM" id="SignalP"/>
    </source>
</evidence>
<comment type="caution">
    <text evidence="2">The sequence shown here is derived from an EMBL/GenBank/DDBJ whole genome shotgun (WGS) entry which is preliminary data.</text>
</comment>
<gene>
    <name evidence="2" type="ORF">IC610_05860</name>
</gene>
<evidence type="ECO:0000313" key="2">
    <source>
        <dbReference type="EMBL" id="MBD8081948.1"/>
    </source>
</evidence>
<proteinExistence type="predicted"/>
<dbReference type="RefSeq" id="WP_191735633.1">
    <property type="nucleotide sequence ID" value="NZ_JACYFS010000001.1"/>
</dbReference>
<keyword evidence="3" id="KW-1185">Reference proteome</keyword>
<organism evidence="2 3">
    <name type="scientific">Chryseobacterium caseinilyticum</name>
    <dbReference type="NCBI Taxonomy" id="2771428"/>
    <lineage>
        <taxon>Bacteria</taxon>
        <taxon>Pseudomonadati</taxon>
        <taxon>Bacteroidota</taxon>
        <taxon>Flavobacteriia</taxon>
        <taxon>Flavobacteriales</taxon>
        <taxon>Weeksellaceae</taxon>
        <taxon>Chryseobacterium group</taxon>
        <taxon>Chryseobacterium</taxon>
    </lineage>
</organism>
<dbReference type="EMBL" id="JACYFS010000001">
    <property type="protein sequence ID" value="MBD8081948.1"/>
    <property type="molecule type" value="Genomic_DNA"/>
</dbReference>
<dbReference type="Proteomes" id="UP000637299">
    <property type="component" value="Unassembled WGS sequence"/>
</dbReference>
<sequence length="291" mass="33342">MKTFTKALLIAALSAGWISAFAQLNFKDEKLKLLDELISISKNDIKSVLKEKGYSLKESADMNGSSMYRFANSSNKQNIALAYINKNKPYGITLETQNSISGAESELKENRFQKVDNSDNEYKKEGYKNFYRVYSDKEENSIMMLTQEYYETIPSKSDRPVTYSKMKDLLGLNNQSVKKSLSNKKYYYQQDMDEKDGRLNYEYFSDQDFDLDVKIAFDAGNSVGIEVDGITKEEYNAFESWAKTNNFIKGESSGLTTKQVIWKSKDMMAVFRYAIGYGDNTPISIGLYNFN</sequence>
<evidence type="ECO:0000313" key="3">
    <source>
        <dbReference type="Proteomes" id="UP000637299"/>
    </source>
</evidence>